<dbReference type="InterPro" id="IPR044819">
    <property type="entry name" value="OBL-like"/>
</dbReference>
<feature type="compositionally biased region" description="Basic and acidic residues" evidence="1">
    <location>
        <begin position="7"/>
        <end position="17"/>
    </location>
</feature>
<accession>A0ABR2SR31</accession>
<dbReference type="Gene3D" id="3.40.50.1820">
    <property type="entry name" value="alpha/beta hydrolase"/>
    <property type="match status" value="1"/>
</dbReference>
<reference evidence="2 3" key="1">
    <citation type="journal article" date="2024" name="G3 (Bethesda)">
        <title>Genome assembly of Hibiscus sabdariffa L. provides insights into metabolisms of medicinal natural products.</title>
        <authorList>
            <person name="Kim T."/>
        </authorList>
    </citation>
    <scope>NUCLEOTIDE SEQUENCE [LARGE SCALE GENOMIC DNA]</scope>
    <source>
        <strain evidence="2">TK-2024</strain>
        <tissue evidence="2">Old leaves</tissue>
    </source>
</reference>
<feature type="region of interest" description="Disordered" evidence="1">
    <location>
        <begin position="1"/>
        <end position="38"/>
    </location>
</feature>
<organism evidence="2 3">
    <name type="scientific">Hibiscus sabdariffa</name>
    <name type="common">roselle</name>
    <dbReference type="NCBI Taxonomy" id="183260"/>
    <lineage>
        <taxon>Eukaryota</taxon>
        <taxon>Viridiplantae</taxon>
        <taxon>Streptophyta</taxon>
        <taxon>Embryophyta</taxon>
        <taxon>Tracheophyta</taxon>
        <taxon>Spermatophyta</taxon>
        <taxon>Magnoliopsida</taxon>
        <taxon>eudicotyledons</taxon>
        <taxon>Gunneridae</taxon>
        <taxon>Pentapetalae</taxon>
        <taxon>rosids</taxon>
        <taxon>malvids</taxon>
        <taxon>Malvales</taxon>
        <taxon>Malvaceae</taxon>
        <taxon>Malvoideae</taxon>
        <taxon>Hibiscus</taxon>
    </lineage>
</organism>
<evidence type="ECO:0000313" key="2">
    <source>
        <dbReference type="EMBL" id="KAK9027397.1"/>
    </source>
</evidence>
<gene>
    <name evidence="2" type="ORF">V6N11_067233</name>
</gene>
<comment type="caution">
    <text evidence="2">The sequence shown here is derived from an EMBL/GenBank/DDBJ whole genome shotgun (WGS) entry which is preliminary data.</text>
</comment>
<dbReference type="InterPro" id="IPR029058">
    <property type="entry name" value="AB_hydrolase_fold"/>
</dbReference>
<sequence length="214" mass="23726">MNQEIPSKGKQEVEVRTNNRKTVGPEAGGSRSGVSDGSNDILEKRVRNIQGHVEEEALWRAETQVVMFRDKSVDHDTIVVCFRGTQLFSSDVWCSYVDLFWFQFAHIGKIHSGSKFIVAGHSLGGTLAALFPAILLLPQGGVLSGENASGLHVRSTKSRERYVQGLHGKELEEARDSFFSHMSIVTIWFLEFPLMECSSTLALVFTTTSNINPP</sequence>
<dbReference type="SUPFAM" id="SSF53474">
    <property type="entry name" value="alpha/beta-Hydrolases"/>
    <property type="match status" value="1"/>
</dbReference>
<dbReference type="EMBL" id="JBBPBN010000012">
    <property type="protein sequence ID" value="KAK9027397.1"/>
    <property type="molecule type" value="Genomic_DNA"/>
</dbReference>
<proteinExistence type="predicted"/>
<name>A0ABR2SR31_9ROSI</name>
<dbReference type="PANTHER" id="PTHR46086:SF29">
    <property type="entry name" value="SUPERFAMILY PROTEIN, PUTATIVE ISOFORM 1-RELATED"/>
    <property type="match status" value="1"/>
</dbReference>
<dbReference type="Proteomes" id="UP001396334">
    <property type="component" value="Unassembled WGS sequence"/>
</dbReference>
<keyword evidence="3" id="KW-1185">Reference proteome</keyword>
<evidence type="ECO:0008006" key="4">
    <source>
        <dbReference type="Google" id="ProtNLM"/>
    </source>
</evidence>
<evidence type="ECO:0000313" key="3">
    <source>
        <dbReference type="Proteomes" id="UP001396334"/>
    </source>
</evidence>
<protein>
    <recommendedName>
        <fullName evidence="4">Fungal lipase-like domain-containing protein</fullName>
    </recommendedName>
</protein>
<dbReference type="PANTHER" id="PTHR46086">
    <property type="entry name" value="ALPHA/BETA-HYDROLASES SUPERFAMILY PROTEIN"/>
    <property type="match status" value="1"/>
</dbReference>
<evidence type="ECO:0000256" key="1">
    <source>
        <dbReference type="SAM" id="MobiDB-lite"/>
    </source>
</evidence>